<evidence type="ECO:0000256" key="8">
    <source>
        <dbReference type="ARBA" id="ARBA00022989"/>
    </source>
</evidence>
<evidence type="ECO:0000259" key="11">
    <source>
        <dbReference type="PROSITE" id="PS52015"/>
    </source>
</evidence>
<dbReference type="GO" id="GO:0015031">
    <property type="term" value="P:protein transport"/>
    <property type="evidence" value="ECO:0007669"/>
    <property type="project" value="UniProtKB-KW"/>
</dbReference>
<evidence type="ECO:0000256" key="1">
    <source>
        <dbReference type="ARBA" id="ARBA00004383"/>
    </source>
</evidence>
<dbReference type="InterPro" id="IPR051045">
    <property type="entry name" value="TonB-dependent_transducer"/>
</dbReference>
<evidence type="ECO:0000256" key="6">
    <source>
        <dbReference type="ARBA" id="ARBA00022692"/>
    </source>
</evidence>
<dbReference type="Gene3D" id="3.30.1150.10">
    <property type="match status" value="3"/>
</dbReference>
<dbReference type="EMBL" id="RBKU01000001">
    <property type="protein sequence ID" value="RKR85235.1"/>
    <property type="molecule type" value="Genomic_DNA"/>
</dbReference>
<evidence type="ECO:0000256" key="2">
    <source>
        <dbReference type="ARBA" id="ARBA00006555"/>
    </source>
</evidence>
<evidence type="ECO:0000256" key="4">
    <source>
        <dbReference type="ARBA" id="ARBA00022475"/>
    </source>
</evidence>
<feature type="domain" description="TonB C-terminal" evidence="11">
    <location>
        <begin position="52"/>
        <end position="150"/>
    </location>
</feature>
<dbReference type="InterPro" id="IPR006260">
    <property type="entry name" value="TonB/TolA_C"/>
</dbReference>
<keyword evidence="7" id="KW-0653">Protein transport</keyword>
<dbReference type="Proteomes" id="UP000268007">
    <property type="component" value="Unassembled WGS sequence"/>
</dbReference>
<keyword evidence="5" id="KW-0997">Cell inner membrane</keyword>
<dbReference type="AlphaFoldDB" id="A0A495J8D2"/>
<gene>
    <name evidence="12" type="ORF">BDD43_5499</name>
</gene>
<evidence type="ECO:0000256" key="5">
    <source>
        <dbReference type="ARBA" id="ARBA00022519"/>
    </source>
</evidence>
<dbReference type="SUPFAM" id="SSF74653">
    <property type="entry name" value="TolA/TonB C-terminal domain"/>
    <property type="match status" value="3"/>
</dbReference>
<keyword evidence="6 10" id="KW-0812">Transmembrane</keyword>
<dbReference type="PROSITE" id="PS52015">
    <property type="entry name" value="TONB_CTD"/>
    <property type="match status" value="2"/>
</dbReference>
<dbReference type="GO" id="GO:0098797">
    <property type="term" value="C:plasma membrane protein complex"/>
    <property type="evidence" value="ECO:0007669"/>
    <property type="project" value="TreeGrafter"/>
</dbReference>
<dbReference type="RefSeq" id="WP_246001804.1">
    <property type="nucleotide sequence ID" value="NZ_RBKU01000001.1"/>
</dbReference>
<dbReference type="InterPro" id="IPR037682">
    <property type="entry name" value="TonB_C"/>
</dbReference>
<organism evidence="12 13">
    <name type="scientific">Mucilaginibacter gracilis</name>
    <dbReference type="NCBI Taxonomy" id="423350"/>
    <lineage>
        <taxon>Bacteria</taxon>
        <taxon>Pseudomonadati</taxon>
        <taxon>Bacteroidota</taxon>
        <taxon>Sphingobacteriia</taxon>
        <taxon>Sphingobacteriales</taxon>
        <taxon>Sphingobacteriaceae</taxon>
        <taxon>Mucilaginibacter</taxon>
    </lineage>
</organism>
<feature type="transmembrane region" description="Helical" evidence="10">
    <location>
        <begin position="9"/>
        <end position="29"/>
    </location>
</feature>
<dbReference type="PANTHER" id="PTHR33446">
    <property type="entry name" value="PROTEIN TONB-RELATED"/>
    <property type="match status" value="1"/>
</dbReference>
<keyword evidence="9 10" id="KW-0472">Membrane</keyword>
<comment type="subcellular location">
    <subcellularLocation>
        <location evidence="1">Cell inner membrane</location>
        <topology evidence="1">Single-pass membrane protein</topology>
        <orientation evidence="1">Periplasmic side</orientation>
    </subcellularLocation>
</comment>
<accession>A0A495J8D2</accession>
<feature type="domain" description="TonB C-terminal" evidence="11">
    <location>
        <begin position="313"/>
        <end position="404"/>
    </location>
</feature>
<keyword evidence="3" id="KW-0813">Transport</keyword>
<sequence length="404" mass="44858">MKTKNSINFIYLFSLLIYSILSFLVLPAFSQATVNDDNKIYTGVEHYPIFPGGEADFAKFLTNTINYPLEAAMQNVKGRVYAQFVVEKDGSLTDIKILREPNNGHSLGEEAIRVLKLSPKWTPGTQDGKNVRVQYVVPINFNIAAPPVQPTSNTVTANGTDVKTFNSFSDTSKRGIYYLSTSHPPFFNGGTQALNDFLKNNIKYPEGIETKHNARVITEFIVETDGSLSNISTLFKDDSTFAKEALRVLKLSPKWSPGIFENKSEKTPQRTLVVLPIDFASKNTPLPEIKTTQDSIDNHLIFTTDDQQPAFPGGEAGFGKFLVDHVRYPALAKERDVTGRVFVQFVVEKDGTLTHLHILRDPGSGLGDETVRVLTLSPPWIPAVKSGQHVRVSYTVPMNYNTAP</sequence>
<dbReference type="PANTHER" id="PTHR33446:SF2">
    <property type="entry name" value="PROTEIN TONB"/>
    <property type="match status" value="1"/>
</dbReference>
<comment type="similarity">
    <text evidence="2">Belongs to the TonB family.</text>
</comment>
<dbReference type="GO" id="GO:0055085">
    <property type="term" value="P:transmembrane transport"/>
    <property type="evidence" value="ECO:0007669"/>
    <property type="project" value="InterPro"/>
</dbReference>
<evidence type="ECO:0000313" key="12">
    <source>
        <dbReference type="EMBL" id="RKR85235.1"/>
    </source>
</evidence>
<keyword evidence="4" id="KW-1003">Cell membrane</keyword>
<keyword evidence="8 10" id="KW-1133">Transmembrane helix</keyword>
<reference evidence="12 13" key="1">
    <citation type="submission" date="2018-10" db="EMBL/GenBank/DDBJ databases">
        <title>Genomic Encyclopedia of Archaeal and Bacterial Type Strains, Phase II (KMG-II): from individual species to whole genera.</title>
        <authorList>
            <person name="Goeker M."/>
        </authorList>
    </citation>
    <scope>NUCLEOTIDE SEQUENCE [LARGE SCALE GENOMIC DNA]</scope>
    <source>
        <strain evidence="12 13">DSM 18602</strain>
    </source>
</reference>
<name>A0A495J8D2_9SPHI</name>
<keyword evidence="13" id="KW-1185">Reference proteome</keyword>
<dbReference type="Pfam" id="PF03544">
    <property type="entry name" value="TonB_C"/>
    <property type="match status" value="2"/>
</dbReference>
<evidence type="ECO:0000256" key="10">
    <source>
        <dbReference type="SAM" id="Phobius"/>
    </source>
</evidence>
<evidence type="ECO:0000256" key="7">
    <source>
        <dbReference type="ARBA" id="ARBA00022927"/>
    </source>
</evidence>
<comment type="caution">
    <text evidence="12">The sequence shown here is derived from an EMBL/GenBank/DDBJ whole genome shotgun (WGS) entry which is preliminary data.</text>
</comment>
<protein>
    <submittedName>
        <fullName evidence="12">TonB family protein</fullName>
    </submittedName>
</protein>
<proteinExistence type="inferred from homology"/>
<dbReference type="NCBIfam" id="TIGR01352">
    <property type="entry name" value="tonB_Cterm"/>
    <property type="match status" value="2"/>
</dbReference>
<evidence type="ECO:0000313" key="13">
    <source>
        <dbReference type="Proteomes" id="UP000268007"/>
    </source>
</evidence>
<evidence type="ECO:0000256" key="9">
    <source>
        <dbReference type="ARBA" id="ARBA00023136"/>
    </source>
</evidence>
<evidence type="ECO:0000256" key="3">
    <source>
        <dbReference type="ARBA" id="ARBA00022448"/>
    </source>
</evidence>
<dbReference type="GO" id="GO:0031992">
    <property type="term" value="F:energy transducer activity"/>
    <property type="evidence" value="ECO:0007669"/>
    <property type="project" value="TreeGrafter"/>
</dbReference>